<protein>
    <recommendedName>
        <fullName evidence="4">PsiF repeat-containing protein</fullName>
    </recommendedName>
</protein>
<dbReference type="EMBL" id="JACOFT010000005">
    <property type="protein sequence ID" value="MBC3812422.1"/>
    <property type="molecule type" value="Genomic_DNA"/>
</dbReference>
<keyword evidence="1" id="KW-0732">Signal</keyword>
<dbReference type="PROSITE" id="PS51257">
    <property type="entry name" value="PROKAR_LIPOPROTEIN"/>
    <property type="match status" value="1"/>
</dbReference>
<keyword evidence="3" id="KW-1185">Reference proteome</keyword>
<evidence type="ECO:0000313" key="2">
    <source>
        <dbReference type="EMBL" id="MBC3812422.1"/>
    </source>
</evidence>
<evidence type="ECO:0000256" key="1">
    <source>
        <dbReference type="SAM" id="SignalP"/>
    </source>
</evidence>
<proteinExistence type="predicted"/>
<accession>A0ABR6XHN0</accession>
<reference evidence="2 3" key="1">
    <citation type="submission" date="2020-08" db="EMBL/GenBank/DDBJ databases">
        <title>Novel species isolated from subtropical streams in China.</title>
        <authorList>
            <person name="Lu H."/>
        </authorList>
    </citation>
    <scope>NUCLEOTIDE SEQUENCE [LARGE SCALE GENOMIC DNA]</scope>
    <source>
        <strain evidence="2 3">CCTCC AB 2015119</strain>
    </source>
</reference>
<dbReference type="RefSeq" id="WP_190480187.1">
    <property type="nucleotide sequence ID" value="NZ_JACOFT010000005.1"/>
</dbReference>
<comment type="caution">
    <text evidence="2">The sequence shown here is derived from an EMBL/GenBank/DDBJ whole genome shotgun (WGS) entry which is preliminary data.</text>
</comment>
<sequence length="119" mass="12959">MHRPSAFRFASIASVISACAAATLFSVTASAQTAAQLVQASNAYADMCKKSVNMPTGESDLKGNPKLDDYCKCFADKFLERALKSQSAANQTPLQETLNQEMEMRQSCRAKYNLPAVKK</sequence>
<organism evidence="2 3">
    <name type="scientific">Undibacterium aquatile</name>
    <dbReference type="NCBI Taxonomy" id="1537398"/>
    <lineage>
        <taxon>Bacteria</taxon>
        <taxon>Pseudomonadati</taxon>
        <taxon>Pseudomonadota</taxon>
        <taxon>Betaproteobacteria</taxon>
        <taxon>Burkholderiales</taxon>
        <taxon>Oxalobacteraceae</taxon>
        <taxon>Undibacterium</taxon>
    </lineage>
</organism>
<evidence type="ECO:0008006" key="4">
    <source>
        <dbReference type="Google" id="ProtNLM"/>
    </source>
</evidence>
<dbReference type="Proteomes" id="UP000637632">
    <property type="component" value="Unassembled WGS sequence"/>
</dbReference>
<name>A0ABR6XHN0_9BURK</name>
<gene>
    <name evidence="2" type="ORF">H8K26_13330</name>
</gene>
<feature type="signal peptide" evidence="1">
    <location>
        <begin position="1"/>
        <end position="31"/>
    </location>
</feature>
<evidence type="ECO:0000313" key="3">
    <source>
        <dbReference type="Proteomes" id="UP000637632"/>
    </source>
</evidence>
<feature type="chain" id="PRO_5046264530" description="PsiF repeat-containing protein" evidence="1">
    <location>
        <begin position="32"/>
        <end position="119"/>
    </location>
</feature>